<protein>
    <recommendedName>
        <fullName evidence="2">Putative agmatine deiminase</fullName>
        <ecNumber evidence="2">3.5.3.12</ecNumber>
    </recommendedName>
    <alternativeName>
        <fullName evidence="2">Agmatine iminohydrolase</fullName>
    </alternativeName>
</protein>
<accession>R8YMC3</accession>
<dbReference type="PANTHER" id="PTHR31377">
    <property type="entry name" value="AGMATINE DEIMINASE-RELATED"/>
    <property type="match status" value="1"/>
</dbReference>
<reference evidence="3 4" key="1">
    <citation type="submission" date="2013-02" db="EMBL/GenBank/DDBJ databases">
        <title>The Genome Sequence of Acinetobacter sp. ANC 4050.</title>
        <authorList>
            <consortium name="The Broad Institute Genome Sequencing Platform"/>
            <consortium name="The Broad Institute Genome Sequencing Center for Infectious Disease"/>
            <person name="Cerqueira G."/>
            <person name="Feldgarden M."/>
            <person name="Courvalin P."/>
            <person name="Perichon B."/>
            <person name="Grillot-Courvalin C."/>
            <person name="Clermont D."/>
            <person name="Rocha E."/>
            <person name="Yoon E.-J."/>
            <person name="Nemec A."/>
            <person name="Walker B."/>
            <person name="Young S.K."/>
            <person name="Zeng Q."/>
            <person name="Gargeya S."/>
            <person name="Fitzgerald M."/>
            <person name="Haas B."/>
            <person name="Abouelleil A."/>
            <person name="Alvarado L."/>
            <person name="Arachchi H.M."/>
            <person name="Berlin A.M."/>
            <person name="Chapman S.B."/>
            <person name="Dewar J."/>
            <person name="Goldberg J."/>
            <person name="Griggs A."/>
            <person name="Gujja S."/>
            <person name="Hansen M."/>
            <person name="Howarth C."/>
            <person name="Imamovic A."/>
            <person name="Larimer J."/>
            <person name="McCowan C."/>
            <person name="Murphy C."/>
            <person name="Neiman D."/>
            <person name="Pearson M."/>
            <person name="Priest M."/>
            <person name="Roberts A."/>
            <person name="Saif S."/>
            <person name="Shea T."/>
            <person name="Sisk P."/>
            <person name="Sykes S."/>
            <person name="Wortman J."/>
            <person name="Nusbaum C."/>
            <person name="Birren B."/>
        </authorList>
    </citation>
    <scope>NUCLEOTIDE SEQUENCE [LARGE SCALE GENOMIC DNA]</scope>
    <source>
        <strain evidence="3 4">ANC 4050</strain>
    </source>
</reference>
<dbReference type="GO" id="GO:0009446">
    <property type="term" value="P:putrescine biosynthetic process"/>
    <property type="evidence" value="ECO:0007669"/>
    <property type="project" value="InterPro"/>
</dbReference>
<evidence type="ECO:0000313" key="3">
    <source>
        <dbReference type="EMBL" id="EOQ70555.1"/>
    </source>
</evidence>
<dbReference type="Pfam" id="PF04371">
    <property type="entry name" value="PAD_porph"/>
    <property type="match status" value="1"/>
</dbReference>
<dbReference type="GO" id="GO:0004668">
    <property type="term" value="F:protein-arginine deiminase activity"/>
    <property type="evidence" value="ECO:0007669"/>
    <property type="project" value="InterPro"/>
</dbReference>
<dbReference type="SUPFAM" id="SSF55909">
    <property type="entry name" value="Pentein"/>
    <property type="match status" value="1"/>
</dbReference>
<dbReference type="HAMAP" id="MF_01841">
    <property type="entry name" value="Agmatine_deimin"/>
    <property type="match status" value="1"/>
</dbReference>
<evidence type="ECO:0000256" key="1">
    <source>
        <dbReference type="ARBA" id="ARBA00022801"/>
    </source>
</evidence>
<evidence type="ECO:0000256" key="2">
    <source>
        <dbReference type="HAMAP-Rule" id="MF_01841"/>
    </source>
</evidence>
<dbReference type="HOGENOM" id="CLU_037682_1_0_6"/>
<dbReference type="GO" id="GO:0047632">
    <property type="term" value="F:agmatine deiminase activity"/>
    <property type="evidence" value="ECO:0007669"/>
    <property type="project" value="UniProtKB-UniRule"/>
</dbReference>
<organism evidence="3 4">
    <name type="scientific">Acinetobacter pittii ANC 4050</name>
    <dbReference type="NCBI Taxonomy" id="1217691"/>
    <lineage>
        <taxon>Bacteria</taxon>
        <taxon>Pseudomonadati</taxon>
        <taxon>Pseudomonadota</taxon>
        <taxon>Gammaproteobacteria</taxon>
        <taxon>Moraxellales</taxon>
        <taxon>Moraxellaceae</taxon>
        <taxon>Acinetobacter</taxon>
        <taxon>Acinetobacter calcoaceticus/baumannii complex</taxon>
    </lineage>
</organism>
<dbReference type="InterPro" id="IPR007466">
    <property type="entry name" value="Peptidyl-Arg-deiminase_porph"/>
</dbReference>
<evidence type="ECO:0000313" key="4">
    <source>
        <dbReference type="Proteomes" id="UP000014024"/>
    </source>
</evidence>
<dbReference type="PATRIC" id="fig|1217691.3.peg.836"/>
<proteinExistence type="inferred from homology"/>
<feature type="active site" description="Amidino-cysteine intermediate" evidence="2">
    <location>
        <position position="367"/>
    </location>
</feature>
<dbReference type="NCBIfam" id="NF010070">
    <property type="entry name" value="PRK13551.1"/>
    <property type="match status" value="1"/>
</dbReference>
<dbReference type="AlphaFoldDB" id="R8YMC3"/>
<sequence>MSLLEVVVNRDSHMEHTIKSPKQEGFVMPGEWAPQEAVWMIWPYRTDNWRANGRPAQQAFAQVAAAISQTTPVFMAVPKAEMTNAQQVMPENITLVEMESDDAWMRDTGPSIVKNSKGERIGIDWVFNAWGGEKGGLYFPWDQDQLIAKKVSKFHDIKTYSTPLILEGGAIHVDGEGTLLTTAECLLNENRNSHLTQAEIENVLKECLGVSTFIWLPLGVYNDETDGHVDNMCCFVRPGEVALHWTDDVNDPQYPRSLAALKVLENSRDALGRQLKVWKLPAPGPLYASEDETIDVEKGNAIERIEGNRLAGSYVNYLISNKQIIFPLLDERTDDQAKAILQQMYPDYLITGVEAREILLGGGNIHCITQQIPASVA</sequence>
<dbReference type="Gene3D" id="3.75.10.10">
    <property type="entry name" value="L-arginine/glycine Amidinotransferase, Chain A"/>
    <property type="match status" value="1"/>
</dbReference>
<comment type="similarity">
    <text evidence="2">Belongs to the agmatine deiminase family.</text>
</comment>
<dbReference type="EMBL" id="APQM01000003">
    <property type="protein sequence ID" value="EOQ70555.1"/>
    <property type="molecule type" value="Genomic_DNA"/>
</dbReference>
<name>R8YMC3_ACIPI</name>
<keyword evidence="1 2" id="KW-0378">Hydrolase</keyword>
<dbReference type="Proteomes" id="UP000014024">
    <property type="component" value="Unassembled WGS sequence"/>
</dbReference>
<gene>
    <name evidence="2" type="primary">aguA</name>
    <name evidence="3" type="ORF">F931_00846</name>
</gene>
<dbReference type="EC" id="3.5.3.12" evidence="2"/>
<dbReference type="PANTHER" id="PTHR31377:SF0">
    <property type="entry name" value="AGMATINE DEIMINASE-RELATED"/>
    <property type="match status" value="1"/>
</dbReference>
<comment type="catalytic activity">
    <reaction evidence="2">
        <text>agmatine + H2O = N-carbamoylputrescine + NH4(+)</text>
        <dbReference type="Rhea" id="RHEA:18037"/>
        <dbReference type="ChEBI" id="CHEBI:15377"/>
        <dbReference type="ChEBI" id="CHEBI:28938"/>
        <dbReference type="ChEBI" id="CHEBI:58145"/>
        <dbReference type="ChEBI" id="CHEBI:58318"/>
        <dbReference type="EC" id="3.5.3.12"/>
    </reaction>
</comment>
<comment type="caution">
    <text evidence="3">The sequence shown here is derived from an EMBL/GenBank/DDBJ whole genome shotgun (WGS) entry which is preliminary data.</text>
</comment>
<dbReference type="InterPro" id="IPR017754">
    <property type="entry name" value="Agmatine_deiminase"/>
</dbReference>
<dbReference type="NCBIfam" id="TIGR03380">
    <property type="entry name" value="agmatine_aguA"/>
    <property type="match status" value="1"/>
</dbReference>